<dbReference type="AlphaFoldDB" id="A0A2U3KXM8"/>
<dbReference type="InterPro" id="IPR043519">
    <property type="entry name" value="NT_sf"/>
</dbReference>
<dbReference type="OrthoDB" id="1551055at2"/>
<dbReference type="EMBL" id="OMOD01000148">
    <property type="protein sequence ID" value="SPF44436.1"/>
    <property type="molecule type" value="Genomic_DNA"/>
</dbReference>
<proteinExistence type="predicted"/>
<dbReference type="SUPFAM" id="SSF81301">
    <property type="entry name" value="Nucleotidyltransferase"/>
    <property type="match status" value="1"/>
</dbReference>
<accession>A0A2U3KXM8</accession>
<dbReference type="Gene3D" id="3.30.460.40">
    <property type="match status" value="1"/>
</dbReference>
<sequence length="188" mass="21509">MSVPEVFHRITSALGEAGIAYMLTGSFASAYYGTPRTTQDFDLVIAATAEQLRTFVQRLSKDEYYVDLDTALEAHKRQSLFNVVDMATGWKIDLIIRKSRPFSEEEFRRRKLIVLQGSPLFVASAEDVVVSKLEWAKLARSQRHIEDVASVLRIGWDSLDRAYLEKWILELRIEAEWKDARRAAGLPE</sequence>
<name>A0A2U3KXM8_9BACT</name>
<evidence type="ECO:0000313" key="1">
    <source>
        <dbReference type="EMBL" id="SPF44436.1"/>
    </source>
</evidence>
<dbReference type="Proteomes" id="UP000238701">
    <property type="component" value="Unassembled WGS sequence"/>
</dbReference>
<organism evidence="1 2">
    <name type="scientific">Candidatus Sulfotelmatobacter kueseliae</name>
    <dbReference type="NCBI Taxonomy" id="2042962"/>
    <lineage>
        <taxon>Bacteria</taxon>
        <taxon>Pseudomonadati</taxon>
        <taxon>Acidobacteriota</taxon>
        <taxon>Terriglobia</taxon>
        <taxon>Terriglobales</taxon>
        <taxon>Candidatus Korobacteraceae</taxon>
        <taxon>Candidatus Sulfotelmatobacter</taxon>
    </lineage>
</organism>
<protein>
    <submittedName>
        <fullName evidence="1">Uncharacterized protein</fullName>
    </submittedName>
</protein>
<gene>
    <name evidence="1" type="ORF">SBA1_530072</name>
</gene>
<reference evidence="2" key="1">
    <citation type="submission" date="2018-02" db="EMBL/GenBank/DDBJ databases">
        <authorList>
            <person name="Hausmann B."/>
        </authorList>
    </citation>
    <scope>NUCLEOTIDE SEQUENCE [LARGE SCALE GENOMIC DNA]</scope>
    <source>
        <strain evidence="2">Peat soil MAG SbA1</strain>
    </source>
</reference>
<evidence type="ECO:0000313" key="2">
    <source>
        <dbReference type="Proteomes" id="UP000238701"/>
    </source>
</evidence>